<keyword evidence="1" id="KW-0677">Repeat</keyword>
<dbReference type="GeneID" id="19955991"/>
<evidence type="ECO:0000256" key="1">
    <source>
        <dbReference type="ARBA" id="ARBA00022737"/>
    </source>
</evidence>
<feature type="repeat" description="RCC1" evidence="2">
    <location>
        <begin position="259"/>
        <end position="309"/>
    </location>
</feature>
<dbReference type="Proteomes" id="UP000030762">
    <property type="component" value="Unassembled WGS sequence"/>
</dbReference>
<dbReference type="RefSeq" id="XP_008619653.1">
    <property type="nucleotide sequence ID" value="XM_008621431.1"/>
</dbReference>
<dbReference type="OrthoDB" id="8068875at2759"/>
<evidence type="ECO:0000313" key="3">
    <source>
        <dbReference type="EMBL" id="EQC26932.1"/>
    </source>
</evidence>
<dbReference type="Pfam" id="PF00415">
    <property type="entry name" value="RCC1"/>
    <property type="match status" value="3"/>
</dbReference>
<dbReference type="SUPFAM" id="SSF50985">
    <property type="entry name" value="RCC1/BLIP-II"/>
    <property type="match status" value="1"/>
</dbReference>
<dbReference type="InParanoid" id="T0RBM0"/>
<name>T0RBM0_SAPDV</name>
<keyword evidence="4" id="KW-1185">Reference proteome</keyword>
<dbReference type="InterPro" id="IPR009091">
    <property type="entry name" value="RCC1/BLIP-II"/>
</dbReference>
<dbReference type="PRINTS" id="PR00633">
    <property type="entry name" value="RCCNDNSATION"/>
</dbReference>
<dbReference type="PANTHER" id="PTHR22870">
    <property type="entry name" value="REGULATOR OF CHROMOSOME CONDENSATION"/>
    <property type="match status" value="1"/>
</dbReference>
<dbReference type="InterPro" id="IPR051210">
    <property type="entry name" value="Ub_ligase/GEF_domain"/>
</dbReference>
<dbReference type="PROSITE" id="PS50012">
    <property type="entry name" value="RCC1_3"/>
    <property type="match status" value="4"/>
</dbReference>
<dbReference type="InterPro" id="IPR000408">
    <property type="entry name" value="Reg_chr_condens"/>
</dbReference>
<dbReference type="AlphaFoldDB" id="T0RBM0"/>
<dbReference type="eggNOG" id="KOG1426">
    <property type="taxonomic scope" value="Eukaryota"/>
</dbReference>
<gene>
    <name evidence="3" type="ORF">SDRG_15264</name>
</gene>
<protein>
    <submittedName>
        <fullName evidence="3">Uncharacterized protein</fullName>
    </submittedName>
</protein>
<dbReference type="STRING" id="1156394.T0RBM0"/>
<dbReference type="Pfam" id="PF13540">
    <property type="entry name" value="RCC1_2"/>
    <property type="match status" value="1"/>
</dbReference>
<dbReference type="Gene3D" id="2.130.10.30">
    <property type="entry name" value="Regulator of chromosome condensation 1/beta-lactamase-inhibitor protein II"/>
    <property type="match status" value="2"/>
</dbReference>
<accession>T0RBM0</accession>
<dbReference type="EMBL" id="JH767218">
    <property type="protein sequence ID" value="EQC26932.1"/>
    <property type="molecule type" value="Genomic_DNA"/>
</dbReference>
<feature type="repeat" description="RCC1" evidence="2">
    <location>
        <begin position="208"/>
        <end position="258"/>
    </location>
</feature>
<evidence type="ECO:0000256" key="2">
    <source>
        <dbReference type="PROSITE-ProRule" id="PRU00235"/>
    </source>
</evidence>
<dbReference type="PROSITE" id="PS00626">
    <property type="entry name" value="RCC1_2"/>
    <property type="match status" value="2"/>
</dbReference>
<organism evidence="3 4">
    <name type="scientific">Saprolegnia diclina (strain VS20)</name>
    <dbReference type="NCBI Taxonomy" id="1156394"/>
    <lineage>
        <taxon>Eukaryota</taxon>
        <taxon>Sar</taxon>
        <taxon>Stramenopiles</taxon>
        <taxon>Oomycota</taxon>
        <taxon>Saprolegniomycetes</taxon>
        <taxon>Saprolegniales</taxon>
        <taxon>Saprolegniaceae</taxon>
        <taxon>Saprolegnia</taxon>
    </lineage>
</organism>
<feature type="repeat" description="RCC1" evidence="2">
    <location>
        <begin position="35"/>
        <end position="86"/>
    </location>
</feature>
<reference evidence="3 4" key="1">
    <citation type="submission" date="2012-04" db="EMBL/GenBank/DDBJ databases">
        <title>The Genome Sequence of Saprolegnia declina VS20.</title>
        <authorList>
            <consortium name="The Broad Institute Genome Sequencing Platform"/>
            <person name="Russ C."/>
            <person name="Nusbaum C."/>
            <person name="Tyler B."/>
            <person name="van West P."/>
            <person name="Dieguez-Uribeondo J."/>
            <person name="de Bruijn I."/>
            <person name="Tripathy S."/>
            <person name="Jiang R."/>
            <person name="Young S.K."/>
            <person name="Zeng Q."/>
            <person name="Gargeya S."/>
            <person name="Fitzgerald M."/>
            <person name="Haas B."/>
            <person name="Abouelleil A."/>
            <person name="Alvarado L."/>
            <person name="Arachchi H.M."/>
            <person name="Berlin A."/>
            <person name="Chapman S.B."/>
            <person name="Goldberg J."/>
            <person name="Griggs A."/>
            <person name="Gujja S."/>
            <person name="Hansen M."/>
            <person name="Howarth C."/>
            <person name="Imamovic A."/>
            <person name="Larimer J."/>
            <person name="McCowen C."/>
            <person name="Montmayeur A."/>
            <person name="Murphy C."/>
            <person name="Neiman D."/>
            <person name="Pearson M."/>
            <person name="Priest M."/>
            <person name="Roberts A."/>
            <person name="Saif S."/>
            <person name="Shea T."/>
            <person name="Sisk P."/>
            <person name="Sykes S."/>
            <person name="Wortman J."/>
            <person name="Nusbaum C."/>
            <person name="Birren B."/>
        </authorList>
    </citation>
    <scope>NUCLEOTIDE SEQUENCE [LARGE SCALE GENOMIC DNA]</scope>
    <source>
        <strain evidence="3 4">VS20</strain>
    </source>
</reference>
<feature type="repeat" description="RCC1" evidence="2">
    <location>
        <begin position="158"/>
        <end position="207"/>
    </location>
</feature>
<dbReference type="VEuPathDB" id="FungiDB:SDRG_15264"/>
<proteinExistence type="predicted"/>
<dbReference type="PANTHER" id="PTHR22870:SF466">
    <property type="entry name" value="ANKYRIN REPEAT-CONTAINING PROTEIN"/>
    <property type="match status" value="1"/>
</dbReference>
<evidence type="ECO:0000313" key="4">
    <source>
        <dbReference type="Proteomes" id="UP000030762"/>
    </source>
</evidence>
<sequence>MGAFQQAFKMLRVLPALRRAVPSGARGLSSTRVTPRVYSYGDGYLGTLGQDNFDAVAAPTPIAPFDNVEIASLSCGWAHTGLLDVDGNAYVFGRSHHFRNVIRSINMQRMVPYFMKFVNTVGGERTVEAFRPTLIDLPAKATAISCGAALSLYLTETGDLYSNGGNSYGQCGIGNENTSVWEPTKIKLPPVATMAAGFQHALAVTTNGQVYGWGKGERGQLGFGTVNVSAPQHIVALREKNVVQVGAGFNHSVALTDAGEVFVWGKLLGADKYGRKTGEDQVTPRLVQTAAPVTHIKTSFFHSFMVTEDGQLWCMGRSQASQHAEVAQRKYPETHIAPHAIDNSFLRGRRIQHLGGGVHSTSLVTDDGKAYEWDWEQGFRAIDATKDLHVLAFERGYGTNFVLAK</sequence>
<dbReference type="OMA" id="PETHIAP"/>